<dbReference type="EMBL" id="JAPQKO010000002">
    <property type="protein sequence ID" value="KAJ5178971.1"/>
    <property type="molecule type" value="Genomic_DNA"/>
</dbReference>
<reference evidence="1" key="2">
    <citation type="journal article" date="2023" name="IMA Fungus">
        <title>Comparative genomic study of the Penicillium genus elucidates a diverse pangenome and 15 lateral gene transfer events.</title>
        <authorList>
            <person name="Petersen C."/>
            <person name="Sorensen T."/>
            <person name="Nielsen M.R."/>
            <person name="Sondergaard T.E."/>
            <person name="Sorensen J.L."/>
            <person name="Fitzpatrick D.A."/>
            <person name="Frisvad J.C."/>
            <person name="Nielsen K.L."/>
        </authorList>
    </citation>
    <scope>NUCLEOTIDE SEQUENCE</scope>
    <source>
        <strain evidence="1">IBT 21917</strain>
    </source>
</reference>
<reference evidence="1" key="1">
    <citation type="submission" date="2022-11" db="EMBL/GenBank/DDBJ databases">
        <authorList>
            <person name="Petersen C."/>
        </authorList>
    </citation>
    <scope>NUCLEOTIDE SEQUENCE</scope>
    <source>
        <strain evidence="1">IBT 21917</strain>
    </source>
</reference>
<accession>A0A9W9IKY3</accession>
<organism evidence="1 2">
    <name type="scientific">Penicillium capsulatum</name>
    <dbReference type="NCBI Taxonomy" id="69766"/>
    <lineage>
        <taxon>Eukaryota</taxon>
        <taxon>Fungi</taxon>
        <taxon>Dikarya</taxon>
        <taxon>Ascomycota</taxon>
        <taxon>Pezizomycotina</taxon>
        <taxon>Eurotiomycetes</taxon>
        <taxon>Eurotiomycetidae</taxon>
        <taxon>Eurotiales</taxon>
        <taxon>Aspergillaceae</taxon>
        <taxon>Penicillium</taxon>
    </lineage>
</organism>
<evidence type="ECO:0000313" key="2">
    <source>
        <dbReference type="Proteomes" id="UP001146351"/>
    </source>
</evidence>
<name>A0A9W9IKY3_9EURO</name>
<comment type="caution">
    <text evidence="1">The sequence shown here is derived from an EMBL/GenBank/DDBJ whole genome shotgun (WGS) entry which is preliminary data.</text>
</comment>
<sequence>MPEYSSRLRWRHQDWLEMCVQRSPGQMQNIYIKILASITMEVMQKYVKDDGLVGVDDVVRWPVQSDAFGFLSALSTTRSIVSLKEQPLFHKKSLLAGELVLLARSVLISARMFYSYEK</sequence>
<proteinExistence type="predicted"/>
<dbReference type="Proteomes" id="UP001146351">
    <property type="component" value="Unassembled WGS sequence"/>
</dbReference>
<gene>
    <name evidence="1" type="ORF">N7492_002181</name>
</gene>
<keyword evidence="2" id="KW-1185">Reference proteome</keyword>
<dbReference type="OrthoDB" id="4062651at2759"/>
<protein>
    <submittedName>
        <fullName evidence="1">Uncharacterized protein</fullName>
    </submittedName>
</protein>
<dbReference type="AlphaFoldDB" id="A0A9W9IKY3"/>
<evidence type="ECO:0000313" key="1">
    <source>
        <dbReference type="EMBL" id="KAJ5178971.1"/>
    </source>
</evidence>